<gene>
    <name evidence="7" type="ORF">PVAG01_10145</name>
</gene>
<feature type="transmembrane region" description="Helical" evidence="6">
    <location>
        <begin position="173"/>
        <end position="194"/>
    </location>
</feature>
<organism evidence="7 8">
    <name type="scientific">Phlyctema vagabunda</name>
    <dbReference type="NCBI Taxonomy" id="108571"/>
    <lineage>
        <taxon>Eukaryota</taxon>
        <taxon>Fungi</taxon>
        <taxon>Dikarya</taxon>
        <taxon>Ascomycota</taxon>
        <taxon>Pezizomycotina</taxon>
        <taxon>Leotiomycetes</taxon>
        <taxon>Helotiales</taxon>
        <taxon>Dermateaceae</taxon>
        <taxon>Phlyctema</taxon>
    </lineage>
</organism>
<proteinExistence type="predicted"/>
<sequence length="295" mass="32423">MDSVGGYSGWRWIFIIEGLVTVVTTGIGLLCIPDYPVNSNFLNPEEKEYMLEMLKIDAGPSRPDHYSYLVMKECLFDPKIWLGTMAYFGADTAASSIVAFQPTILTALGYSRAQAQIHTIPVYIVALVCLNIAAYFSGYFKHRYGFLLLGAAVGIVGWSIELTVPTTSVGARYFGMFAITTSAYIQMPILVVWISNNMGGNAKAAFATGFMIGFGNCGNLVSSNVFITTDSPRFRTGFSTGLALTIVGLAASTAMEVLLWVSNRRRDAGKEDTKFDREEVLEQLGDEHPNFRYIL</sequence>
<feature type="transmembrane region" description="Helical" evidence="6">
    <location>
        <begin position="144"/>
        <end position="161"/>
    </location>
</feature>
<protein>
    <submittedName>
        <fullName evidence="7">Major facilitator superfamily transporter</fullName>
    </submittedName>
</protein>
<evidence type="ECO:0000313" key="7">
    <source>
        <dbReference type="EMBL" id="KAL3418429.1"/>
    </source>
</evidence>
<dbReference type="SUPFAM" id="SSF103473">
    <property type="entry name" value="MFS general substrate transporter"/>
    <property type="match status" value="1"/>
</dbReference>
<evidence type="ECO:0000256" key="3">
    <source>
        <dbReference type="ARBA" id="ARBA00022692"/>
    </source>
</evidence>
<evidence type="ECO:0000256" key="2">
    <source>
        <dbReference type="ARBA" id="ARBA00022448"/>
    </source>
</evidence>
<feature type="transmembrane region" description="Helical" evidence="6">
    <location>
        <begin position="120"/>
        <end position="137"/>
    </location>
</feature>
<dbReference type="PANTHER" id="PTHR43791">
    <property type="entry name" value="PERMEASE-RELATED"/>
    <property type="match status" value="1"/>
</dbReference>
<comment type="caution">
    <text evidence="7">The sequence shown here is derived from an EMBL/GenBank/DDBJ whole genome shotgun (WGS) entry which is preliminary data.</text>
</comment>
<feature type="transmembrane region" description="Helical" evidence="6">
    <location>
        <begin position="12"/>
        <end position="32"/>
    </location>
</feature>
<dbReference type="EMBL" id="JBFCZG010000009">
    <property type="protein sequence ID" value="KAL3418429.1"/>
    <property type="molecule type" value="Genomic_DNA"/>
</dbReference>
<reference evidence="7 8" key="1">
    <citation type="submission" date="2024-06" db="EMBL/GenBank/DDBJ databases">
        <title>Complete genome of Phlyctema vagabunda strain 19-DSS-EL-015.</title>
        <authorList>
            <person name="Fiorenzani C."/>
        </authorList>
    </citation>
    <scope>NUCLEOTIDE SEQUENCE [LARGE SCALE GENOMIC DNA]</scope>
    <source>
        <strain evidence="7 8">19-DSS-EL-015</strain>
    </source>
</reference>
<evidence type="ECO:0000256" key="6">
    <source>
        <dbReference type="SAM" id="Phobius"/>
    </source>
</evidence>
<keyword evidence="2" id="KW-0813">Transport</keyword>
<dbReference type="InterPro" id="IPR036259">
    <property type="entry name" value="MFS_trans_sf"/>
</dbReference>
<dbReference type="Pfam" id="PF07690">
    <property type="entry name" value="MFS_1"/>
    <property type="match status" value="1"/>
</dbReference>
<comment type="subcellular location">
    <subcellularLocation>
        <location evidence="1">Membrane</location>
        <topology evidence="1">Multi-pass membrane protein</topology>
    </subcellularLocation>
</comment>
<feature type="transmembrane region" description="Helical" evidence="6">
    <location>
        <begin position="80"/>
        <end position="100"/>
    </location>
</feature>
<evidence type="ECO:0000256" key="5">
    <source>
        <dbReference type="ARBA" id="ARBA00023136"/>
    </source>
</evidence>
<keyword evidence="3 6" id="KW-0812">Transmembrane</keyword>
<keyword evidence="8" id="KW-1185">Reference proteome</keyword>
<evidence type="ECO:0000256" key="1">
    <source>
        <dbReference type="ARBA" id="ARBA00004141"/>
    </source>
</evidence>
<name>A0ABR4P542_9HELO</name>
<accession>A0ABR4P542</accession>
<feature type="transmembrane region" description="Helical" evidence="6">
    <location>
        <begin position="206"/>
        <end position="227"/>
    </location>
</feature>
<keyword evidence="4 6" id="KW-1133">Transmembrane helix</keyword>
<evidence type="ECO:0000256" key="4">
    <source>
        <dbReference type="ARBA" id="ARBA00022989"/>
    </source>
</evidence>
<dbReference type="PANTHER" id="PTHR43791:SF52">
    <property type="entry name" value="TRANSPORTER, PUTATIVE (AFU_ORTHOLOGUE AFUA_1G11820)-RELATED"/>
    <property type="match status" value="1"/>
</dbReference>
<evidence type="ECO:0000313" key="8">
    <source>
        <dbReference type="Proteomes" id="UP001629113"/>
    </source>
</evidence>
<dbReference type="Proteomes" id="UP001629113">
    <property type="component" value="Unassembled WGS sequence"/>
</dbReference>
<dbReference type="InterPro" id="IPR011701">
    <property type="entry name" value="MFS"/>
</dbReference>
<dbReference type="Gene3D" id="1.20.1250.20">
    <property type="entry name" value="MFS general substrate transporter like domains"/>
    <property type="match status" value="1"/>
</dbReference>
<feature type="transmembrane region" description="Helical" evidence="6">
    <location>
        <begin position="239"/>
        <end position="261"/>
    </location>
</feature>
<keyword evidence="5 6" id="KW-0472">Membrane</keyword>